<dbReference type="Proteomes" id="UP000321222">
    <property type="component" value="Chromosome"/>
</dbReference>
<dbReference type="AlphaFoldDB" id="A0A5B9FX86"/>
<proteinExistence type="predicted"/>
<dbReference type="InterPro" id="IPR002931">
    <property type="entry name" value="Transglutaminase-like"/>
</dbReference>
<dbReference type="EMBL" id="CP042831">
    <property type="protein sequence ID" value="QEE50881.1"/>
    <property type="molecule type" value="Genomic_DNA"/>
</dbReference>
<keyword evidence="1" id="KW-0732">Signal</keyword>
<dbReference type="InterPro" id="IPR007562">
    <property type="entry name" value="Transglutaminase-like_domain"/>
</dbReference>
<accession>A0A5B9FX86</accession>
<feature type="chain" id="PRO_5022703123" description="Transglutaminase-like domain-containing protein" evidence="1">
    <location>
        <begin position="20"/>
        <end position="339"/>
    </location>
</feature>
<dbReference type="OrthoDB" id="9788327at2"/>
<evidence type="ECO:0000259" key="2">
    <source>
        <dbReference type="SMART" id="SM00460"/>
    </source>
</evidence>
<dbReference type="GO" id="GO:0005737">
    <property type="term" value="C:cytoplasm"/>
    <property type="evidence" value="ECO:0007669"/>
    <property type="project" value="TreeGrafter"/>
</dbReference>
<protein>
    <recommendedName>
        <fullName evidence="2">Transglutaminase-like domain-containing protein</fullName>
    </recommendedName>
</protein>
<dbReference type="KEGG" id="fak:FUA48_15245"/>
<dbReference type="SMART" id="SM00460">
    <property type="entry name" value="TGc"/>
    <property type="match status" value="1"/>
</dbReference>
<dbReference type="Pfam" id="PF04473">
    <property type="entry name" value="DUF553"/>
    <property type="match status" value="1"/>
</dbReference>
<evidence type="ECO:0000313" key="4">
    <source>
        <dbReference type="Proteomes" id="UP000321222"/>
    </source>
</evidence>
<feature type="signal peptide" evidence="1">
    <location>
        <begin position="1"/>
        <end position="19"/>
    </location>
</feature>
<name>A0A5B9FX86_9FLAO</name>
<gene>
    <name evidence="3" type="ORF">FUA48_15245</name>
</gene>
<dbReference type="SUPFAM" id="SSF54001">
    <property type="entry name" value="Cysteine proteinases"/>
    <property type="match status" value="1"/>
</dbReference>
<dbReference type="InterPro" id="IPR038765">
    <property type="entry name" value="Papain-like_cys_pep_sf"/>
</dbReference>
<dbReference type="PANTHER" id="PTHR46333">
    <property type="entry name" value="CYTOKINESIS PROTEIN 3"/>
    <property type="match status" value="1"/>
</dbReference>
<feature type="domain" description="Transglutaminase-like" evidence="2">
    <location>
        <begin position="116"/>
        <end position="182"/>
    </location>
</feature>
<evidence type="ECO:0000256" key="1">
    <source>
        <dbReference type="SAM" id="SignalP"/>
    </source>
</evidence>
<organism evidence="3 4">
    <name type="scientific">Flavobacterium alkalisoli</name>
    <dbReference type="NCBI Taxonomy" id="2602769"/>
    <lineage>
        <taxon>Bacteria</taxon>
        <taxon>Pseudomonadati</taxon>
        <taxon>Bacteroidota</taxon>
        <taxon>Flavobacteriia</taxon>
        <taxon>Flavobacteriales</taxon>
        <taxon>Flavobacteriaceae</taxon>
        <taxon>Flavobacterium</taxon>
    </lineage>
</organism>
<dbReference type="RefSeq" id="WP_147584325.1">
    <property type="nucleotide sequence ID" value="NZ_CP042831.1"/>
</dbReference>
<dbReference type="Gene3D" id="3.10.620.30">
    <property type="match status" value="1"/>
</dbReference>
<sequence>MKKTLIYFTLILFTLLSNAQEKKLYKFNNPYYEIDSLAVYTQYKGDIPLLVSDLTKNCTTQLEKSRAIFMWITENIEYDYKAYNKGDGDMGMPEHKAGKEYGKAYAKWEDNYLKNIISKKKAICSGYSWLFKKMCDLSGIQSSVVSGYIKQKKGEIGKTGKLDHAWNVMLIDDKYYYIDATWGAGYCFKNEKGKLESFVKRRNYFYWLIPHDKLLIDHFPEDPEWIRHKPYVNAMEDYKNQPYYEKGIIPYIKIVKPESGIINARVGDTIHFEIEVENYTGPFTMHTTTNLKPDEYTQTKFKRIGTILTFDYPIENKRIRELTVYSDGFEILIFKIKIK</sequence>
<dbReference type="PANTHER" id="PTHR46333:SF2">
    <property type="entry name" value="CYTOKINESIS PROTEIN 3"/>
    <property type="match status" value="1"/>
</dbReference>
<evidence type="ECO:0000313" key="3">
    <source>
        <dbReference type="EMBL" id="QEE50881.1"/>
    </source>
</evidence>
<keyword evidence="4" id="KW-1185">Reference proteome</keyword>
<dbReference type="InterPro" id="IPR052557">
    <property type="entry name" value="CAP/Cytokinesis_protein"/>
</dbReference>
<reference evidence="3 4" key="1">
    <citation type="submission" date="2019-08" db="EMBL/GenBank/DDBJ databases">
        <title>Flavobacterium alkalisoli sp. nov., isolated from rhizosphere soil of Suaeda salsa.</title>
        <authorList>
            <person name="Sun J.-Q."/>
            <person name="Xu L."/>
        </authorList>
    </citation>
    <scope>NUCLEOTIDE SEQUENCE [LARGE SCALE GENOMIC DNA]</scope>
    <source>
        <strain evidence="3 4">XS-5</strain>
    </source>
</reference>